<dbReference type="PANTHER" id="PTHR30329">
    <property type="entry name" value="STATOR ELEMENT OF FLAGELLAR MOTOR COMPLEX"/>
    <property type="match status" value="1"/>
</dbReference>
<reference evidence="13 14" key="1">
    <citation type="submission" date="2018-02" db="EMBL/GenBank/DDBJ databases">
        <title>Genome sequencing of Solimonas sp. HR-BB.</title>
        <authorList>
            <person name="Lee Y."/>
            <person name="Jeon C.O."/>
        </authorList>
    </citation>
    <scope>NUCLEOTIDE SEQUENCE [LARGE SCALE GENOMIC DNA]</scope>
    <source>
        <strain evidence="13 14">HR-BB</strain>
    </source>
</reference>
<dbReference type="PANTHER" id="PTHR30329:SF21">
    <property type="entry name" value="LIPOPROTEIN YIAD-RELATED"/>
    <property type="match status" value="1"/>
</dbReference>
<comment type="subcellular location">
    <subcellularLocation>
        <location evidence="1">Cell outer membrane</location>
        <topology evidence="1">Multi-pass membrane protein</topology>
    </subcellularLocation>
</comment>
<evidence type="ECO:0000256" key="2">
    <source>
        <dbReference type="ARBA" id="ARBA00022448"/>
    </source>
</evidence>
<dbReference type="PRINTS" id="PR01023">
    <property type="entry name" value="NAFLGMOTY"/>
</dbReference>
<keyword evidence="3" id="KW-1134">Transmembrane beta strand</keyword>
<dbReference type="PROSITE" id="PS01068">
    <property type="entry name" value="OMPA_1"/>
    <property type="match status" value="1"/>
</dbReference>
<feature type="domain" description="OmpA-like" evidence="12">
    <location>
        <begin position="375"/>
        <end position="490"/>
    </location>
</feature>
<dbReference type="GO" id="GO:0046930">
    <property type="term" value="C:pore complex"/>
    <property type="evidence" value="ECO:0007669"/>
    <property type="project" value="UniProtKB-KW"/>
</dbReference>
<comment type="caution">
    <text evidence="13">The sequence shown here is derived from an EMBL/GenBank/DDBJ whole genome shotgun (WGS) entry which is preliminary data.</text>
</comment>
<dbReference type="InterPro" id="IPR027385">
    <property type="entry name" value="Beta-barrel_OMP"/>
</dbReference>
<dbReference type="InterPro" id="IPR011250">
    <property type="entry name" value="OMP/PagP_B-barrel"/>
</dbReference>
<accession>A0A2S5TK87</accession>
<keyword evidence="5" id="KW-0732">Signal</keyword>
<evidence type="ECO:0000313" key="13">
    <source>
        <dbReference type="EMBL" id="PPE75416.1"/>
    </source>
</evidence>
<keyword evidence="2" id="KW-0813">Transport</keyword>
<dbReference type="Gene3D" id="4.10.1080.10">
    <property type="entry name" value="TSP type-3 repeat"/>
    <property type="match status" value="1"/>
</dbReference>
<dbReference type="Gene3D" id="2.40.160.20">
    <property type="match status" value="1"/>
</dbReference>
<dbReference type="GO" id="GO:0007155">
    <property type="term" value="P:cell adhesion"/>
    <property type="evidence" value="ECO:0007669"/>
    <property type="project" value="InterPro"/>
</dbReference>
<dbReference type="GO" id="GO:0015288">
    <property type="term" value="F:porin activity"/>
    <property type="evidence" value="ECO:0007669"/>
    <property type="project" value="UniProtKB-KW"/>
</dbReference>
<gene>
    <name evidence="13" type="ORF">C3942_00530</name>
</gene>
<dbReference type="SUPFAM" id="SSF103088">
    <property type="entry name" value="OmpA-like"/>
    <property type="match status" value="1"/>
</dbReference>
<dbReference type="CDD" id="cd07185">
    <property type="entry name" value="OmpA_C-like"/>
    <property type="match status" value="1"/>
</dbReference>
<keyword evidence="7" id="KW-0626">Porin</keyword>
<evidence type="ECO:0000256" key="3">
    <source>
        <dbReference type="ARBA" id="ARBA00022452"/>
    </source>
</evidence>
<name>A0A2S5TK87_9GAMM</name>
<evidence type="ECO:0000256" key="4">
    <source>
        <dbReference type="ARBA" id="ARBA00022692"/>
    </source>
</evidence>
<dbReference type="Gene3D" id="3.30.1330.60">
    <property type="entry name" value="OmpA-like domain"/>
    <property type="match status" value="1"/>
</dbReference>
<dbReference type="InterPro" id="IPR003367">
    <property type="entry name" value="Thrombospondin_3-like_rpt"/>
</dbReference>
<feature type="compositionally biased region" description="Basic and acidic residues" evidence="11">
    <location>
        <begin position="475"/>
        <end position="490"/>
    </location>
</feature>
<dbReference type="InterPro" id="IPR006664">
    <property type="entry name" value="OMP_bac"/>
</dbReference>
<dbReference type="GO" id="GO:0006811">
    <property type="term" value="P:monoatomic ion transport"/>
    <property type="evidence" value="ECO:0007669"/>
    <property type="project" value="UniProtKB-KW"/>
</dbReference>
<dbReference type="EMBL" id="PSNW01000001">
    <property type="protein sequence ID" value="PPE75416.1"/>
    <property type="molecule type" value="Genomic_DNA"/>
</dbReference>
<dbReference type="Pfam" id="PF02412">
    <property type="entry name" value="TSP_3"/>
    <property type="match status" value="2"/>
</dbReference>
<evidence type="ECO:0000256" key="7">
    <source>
        <dbReference type="ARBA" id="ARBA00023114"/>
    </source>
</evidence>
<feature type="region of interest" description="Disordered" evidence="11">
    <location>
        <begin position="461"/>
        <end position="490"/>
    </location>
</feature>
<evidence type="ECO:0000256" key="11">
    <source>
        <dbReference type="SAM" id="MobiDB-lite"/>
    </source>
</evidence>
<sequence length="490" mass="50675">MLLALGMIAPVQAQDEAAPAEATAEAAPADAAAEAPADAAAEAPADASAEAAPADAAAEAPVEEAAAPAEEAPVDDSAAASSDDSYSDEGSSGEESAGAGSALAHRRWYVSPMFSYIYADDDRGTDDGLGGVISIGKKVTDGMALELIGVYGRMDAESGSGSAEIKGVGLGALISFFNSMPNLYTKLNLMYGAASDHPGPIPDYKTTLFDVGLGYLYPLSEKIILRAEALYRVDAHGRNLAGTTPDENKHFYDGVFNVGVLIPLGHTAKAAEPAPEVVETVCPPAPEGATVDDKGCAVDSDGDGVPDGLDQCPDTPAGKQVNEQGCTIDGDGDGVPDDIDECPNTPAGAKVLANGCALTGDCRKPRAGEQVDENGCAANKFILKGVKFEFDSDRLTEDAKTILIDVGATLNSYPEIKVELEGHTDNVGTDAYNLGLSERRANAVKTFLSGQNVTADRMTPVGYGEAQPIDTNDTEAGRENNRRVELKVVE</sequence>
<evidence type="ECO:0000256" key="5">
    <source>
        <dbReference type="ARBA" id="ARBA00022729"/>
    </source>
</evidence>
<keyword evidence="6" id="KW-0406">Ion transport</keyword>
<dbReference type="GO" id="GO:0009279">
    <property type="term" value="C:cell outer membrane"/>
    <property type="evidence" value="ECO:0007669"/>
    <property type="project" value="UniProtKB-SubCell"/>
</dbReference>
<dbReference type="AlphaFoldDB" id="A0A2S5TK87"/>
<evidence type="ECO:0000256" key="8">
    <source>
        <dbReference type="ARBA" id="ARBA00023136"/>
    </source>
</evidence>
<keyword evidence="4" id="KW-0812">Transmembrane</keyword>
<evidence type="ECO:0000259" key="12">
    <source>
        <dbReference type="PROSITE" id="PS51123"/>
    </source>
</evidence>
<dbReference type="PRINTS" id="PR01021">
    <property type="entry name" value="OMPADOMAIN"/>
</dbReference>
<evidence type="ECO:0000256" key="9">
    <source>
        <dbReference type="ARBA" id="ARBA00023237"/>
    </source>
</evidence>
<dbReference type="SUPFAM" id="SSF103647">
    <property type="entry name" value="TSP type-3 repeat"/>
    <property type="match status" value="1"/>
</dbReference>
<dbReference type="InterPro" id="IPR006665">
    <property type="entry name" value="OmpA-like"/>
</dbReference>
<dbReference type="Proteomes" id="UP000238220">
    <property type="component" value="Unassembled WGS sequence"/>
</dbReference>
<keyword evidence="8 10" id="KW-0472">Membrane</keyword>
<dbReference type="Pfam" id="PF13505">
    <property type="entry name" value="OMP_b-brl"/>
    <property type="match status" value="1"/>
</dbReference>
<dbReference type="GO" id="GO:0005509">
    <property type="term" value="F:calcium ion binding"/>
    <property type="evidence" value="ECO:0007669"/>
    <property type="project" value="InterPro"/>
</dbReference>
<feature type="compositionally biased region" description="Low complexity" evidence="11">
    <location>
        <begin position="15"/>
        <end position="101"/>
    </location>
</feature>
<proteinExistence type="predicted"/>
<dbReference type="InterPro" id="IPR036737">
    <property type="entry name" value="OmpA-like_sf"/>
</dbReference>
<protein>
    <recommendedName>
        <fullName evidence="12">OmpA-like domain-containing protein</fullName>
    </recommendedName>
</protein>
<evidence type="ECO:0000256" key="1">
    <source>
        <dbReference type="ARBA" id="ARBA00004571"/>
    </source>
</evidence>
<evidence type="ECO:0000313" key="14">
    <source>
        <dbReference type="Proteomes" id="UP000238220"/>
    </source>
</evidence>
<keyword evidence="14" id="KW-1185">Reference proteome</keyword>
<dbReference type="Pfam" id="PF00691">
    <property type="entry name" value="OmpA"/>
    <property type="match status" value="1"/>
</dbReference>
<dbReference type="InterPro" id="IPR050330">
    <property type="entry name" value="Bact_OuterMem_StrucFunc"/>
</dbReference>
<keyword evidence="9" id="KW-0998">Cell outer membrane</keyword>
<feature type="region of interest" description="Disordered" evidence="11">
    <location>
        <begin position="9"/>
        <end position="101"/>
    </location>
</feature>
<evidence type="ECO:0000256" key="6">
    <source>
        <dbReference type="ARBA" id="ARBA00023065"/>
    </source>
</evidence>
<dbReference type="InterPro" id="IPR006690">
    <property type="entry name" value="OMPA-like_CS"/>
</dbReference>
<evidence type="ECO:0000256" key="10">
    <source>
        <dbReference type="PROSITE-ProRule" id="PRU00473"/>
    </source>
</evidence>
<dbReference type="SUPFAM" id="SSF56925">
    <property type="entry name" value="OMPA-like"/>
    <property type="match status" value="1"/>
</dbReference>
<dbReference type="InterPro" id="IPR028974">
    <property type="entry name" value="TSP_type-3_rpt"/>
</dbReference>
<organism evidence="13 14">
    <name type="scientific">Solimonas fluminis</name>
    <dbReference type="NCBI Taxonomy" id="2086571"/>
    <lineage>
        <taxon>Bacteria</taxon>
        <taxon>Pseudomonadati</taxon>
        <taxon>Pseudomonadota</taxon>
        <taxon>Gammaproteobacteria</taxon>
        <taxon>Nevskiales</taxon>
        <taxon>Nevskiaceae</taxon>
        <taxon>Solimonas</taxon>
    </lineage>
</organism>
<dbReference type="PROSITE" id="PS51123">
    <property type="entry name" value="OMPA_2"/>
    <property type="match status" value="1"/>
</dbReference>